<organism evidence="2 3">
    <name type="scientific">Liquorilactobacillus vini DSM 20605</name>
    <dbReference type="NCBI Taxonomy" id="1133569"/>
    <lineage>
        <taxon>Bacteria</taxon>
        <taxon>Bacillati</taxon>
        <taxon>Bacillota</taxon>
        <taxon>Bacilli</taxon>
        <taxon>Lactobacillales</taxon>
        <taxon>Lactobacillaceae</taxon>
        <taxon>Liquorilactobacillus</taxon>
    </lineage>
</organism>
<dbReference type="AlphaFoldDB" id="A0A0R2BP71"/>
<dbReference type="eggNOG" id="COG1621">
    <property type="taxonomic scope" value="Bacteria"/>
</dbReference>
<dbReference type="InterPro" id="IPR013320">
    <property type="entry name" value="ConA-like_dom_sf"/>
</dbReference>
<dbReference type="STRING" id="1133569.FD21_GL000891"/>
<feature type="domain" description="Glycosyl hydrolase family 32 C-terminal" evidence="1">
    <location>
        <begin position="2"/>
        <end position="47"/>
    </location>
</feature>
<name>A0A0R2BP71_9LACO</name>
<dbReference type="SUPFAM" id="SSF49899">
    <property type="entry name" value="Concanavalin A-like lectins/glucanases"/>
    <property type="match status" value="1"/>
</dbReference>
<dbReference type="InterPro" id="IPR013189">
    <property type="entry name" value="Glyco_hydro_32_C"/>
</dbReference>
<dbReference type="Pfam" id="PF08244">
    <property type="entry name" value="Glyco_hydro_32C"/>
    <property type="match status" value="1"/>
</dbReference>
<evidence type="ECO:0000313" key="3">
    <source>
        <dbReference type="Proteomes" id="UP000051576"/>
    </source>
</evidence>
<protein>
    <recommendedName>
        <fullName evidence="1">Glycosyl hydrolase family 32 C-terminal domain-containing protein</fullName>
    </recommendedName>
</protein>
<accession>A0A0R2BP71</accession>
<evidence type="ECO:0000259" key="1">
    <source>
        <dbReference type="Pfam" id="PF08244"/>
    </source>
</evidence>
<dbReference type="EMBL" id="AYYX01000232">
    <property type="protein sequence ID" value="KRM81309.1"/>
    <property type="molecule type" value="Genomic_DNA"/>
</dbReference>
<evidence type="ECO:0000313" key="2">
    <source>
        <dbReference type="EMBL" id="KRM81309.1"/>
    </source>
</evidence>
<dbReference type="Gene3D" id="2.60.120.560">
    <property type="entry name" value="Exo-inulinase, domain 1"/>
    <property type="match status" value="1"/>
</dbReference>
<dbReference type="Proteomes" id="UP000051576">
    <property type="component" value="Unassembled WGS sequence"/>
</dbReference>
<proteinExistence type="predicted"/>
<dbReference type="PATRIC" id="fig|1133569.4.peg.983"/>
<gene>
    <name evidence="2" type="ORF">FD21_GL000891</name>
</gene>
<sequence>MVDTSSVEIFLQDGAVVFSARIFPAAEQTRTFVASHGGSAKINGTVWNLKGGAACLDS</sequence>
<keyword evidence="3" id="KW-1185">Reference proteome</keyword>
<reference evidence="2 3" key="1">
    <citation type="journal article" date="2015" name="Genome Announc.">
        <title>Expanding the biotechnology potential of lactobacilli through comparative genomics of 213 strains and associated genera.</title>
        <authorList>
            <person name="Sun Z."/>
            <person name="Harris H.M."/>
            <person name="McCann A."/>
            <person name="Guo C."/>
            <person name="Argimon S."/>
            <person name="Zhang W."/>
            <person name="Yang X."/>
            <person name="Jeffery I.B."/>
            <person name="Cooney J.C."/>
            <person name="Kagawa T.F."/>
            <person name="Liu W."/>
            <person name="Song Y."/>
            <person name="Salvetti E."/>
            <person name="Wrobel A."/>
            <person name="Rasinkangas P."/>
            <person name="Parkhill J."/>
            <person name="Rea M.C."/>
            <person name="O'Sullivan O."/>
            <person name="Ritari J."/>
            <person name="Douillard F.P."/>
            <person name="Paul Ross R."/>
            <person name="Yang R."/>
            <person name="Briner A.E."/>
            <person name="Felis G.E."/>
            <person name="de Vos W.M."/>
            <person name="Barrangou R."/>
            <person name="Klaenhammer T.R."/>
            <person name="Caufield P.W."/>
            <person name="Cui Y."/>
            <person name="Zhang H."/>
            <person name="O'Toole P.W."/>
        </authorList>
    </citation>
    <scope>NUCLEOTIDE SEQUENCE [LARGE SCALE GENOMIC DNA]</scope>
    <source>
        <strain evidence="2 3">DSM 20605</strain>
    </source>
</reference>
<comment type="caution">
    <text evidence="2">The sequence shown here is derived from an EMBL/GenBank/DDBJ whole genome shotgun (WGS) entry which is preliminary data.</text>
</comment>